<dbReference type="InterPro" id="IPR056822">
    <property type="entry name" value="TEN_NHL"/>
</dbReference>
<gene>
    <name evidence="5" type="primary">vgb_1</name>
    <name evidence="5" type="ORF">Mal33_12160</name>
</gene>
<feature type="domain" description="Teneurin NHL" evidence="4">
    <location>
        <begin position="151"/>
        <end position="215"/>
    </location>
</feature>
<reference evidence="5 6" key="1">
    <citation type="submission" date="2019-02" db="EMBL/GenBank/DDBJ databases">
        <title>Deep-cultivation of Planctomycetes and their phenomic and genomic characterization uncovers novel biology.</title>
        <authorList>
            <person name="Wiegand S."/>
            <person name="Jogler M."/>
            <person name="Boedeker C."/>
            <person name="Pinto D."/>
            <person name="Vollmers J."/>
            <person name="Rivas-Marin E."/>
            <person name="Kohn T."/>
            <person name="Peeters S.H."/>
            <person name="Heuer A."/>
            <person name="Rast P."/>
            <person name="Oberbeckmann S."/>
            <person name="Bunk B."/>
            <person name="Jeske O."/>
            <person name="Meyerdierks A."/>
            <person name="Storesund J.E."/>
            <person name="Kallscheuer N."/>
            <person name="Luecker S."/>
            <person name="Lage O.M."/>
            <person name="Pohl T."/>
            <person name="Merkel B.J."/>
            <person name="Hornburger P."/>
            <person name="Mueller R.-W."/>
            <person name="Bruemmer F."/>
            <person name="Labrenz M."/>
            <person name="Spormann A.M."/>
            <person name="Op den Camp H."/>
            <person name="Overmann J."/>
            <person name="Amann R."/>
            <person name="Jetten M.S.M."/>
            <person name="Mascher T."/>
            <person name="Medema M.H."/>
            <person name="Devos D.P."/>
            <person name="Kaster A.-K."/>
            <person name="Ovreas L."/>
            <person name="Rohde M."/>
            <person name="Galperin M.Y."/>
            <person name="Jogler C."/>
        </authorList>
    </citation>
    <scope>NUCLEOTIDE SEQUENCE [LARGE SCALE GENOMIC DNA]</scope>
    <source>
        <strain evidence="5 6">Mal33</strain>
    </source>
</reference>
<sequence length="364" mass="38545" precursor="true">MKRFRWCTCLAIAVCLTSATARGGDIQTVAGTGDPSNNGNSGVATQLNVGDPFGVEIGPDDALYITEVRNHRVLRLDRKTGQLTTVAGTGDKGYSGDGGLATDANLNEPYEVRFDRDGNMYFVEMMNHVIRRVDAKTGKIETIAGTGKQGFSGDGGPATEAMFSRPHSIALDHRGGLYVADIGNHRIRRIDLESGVVDTFIGNGKKQLPKADKADANSSMVGPRALFIDGDTLWIALREGHSVWRLDLPTQKLSHVAGTGKSGFSGDGGDPLQATFNGPKGVAVDPDGNVVVVDTENQTIRKIDLKKNVITTIAGKGPKHRGGAGDGAAATEAQLDRPHGICVDAAGVVYIGDTINHRVRAFKD</sequence>
<protein>
    <submittedName>
        <fullName evidence="5">Virginiamycin B lyase</fullName>
    </submittedName>
</protein>
<dbReference type="Proteomes" id="UP000316770">
    <property type="component" value="Chromosome"/>
</dbReference>
<organism evidence="5 6">
    <name type="scientific">Rosistilla oblonga</name>
    <dbReference type="NCBI Taxonomy" id="2527990"/>
    <lineage>
        <taxon>Bacteria</taxon>
        <taxon>Pseudomonadati</taxon>
        <taxon>Planctomycetota</taxon>
        <taxon>Planctomycetia</taxon>
        <taxon>Pirellulales</taxon>
        <taxon>Pirellulaceae</taxon>
        <taxon>Rosistilla</taxon>
    </lineage>
</organism>
<dbReference type="PANTHER" id="PTHR46388:SF2">
    <property type="entry name" value="NHL REPEAT-CONTAINING PROTEIN 2"/>
    <property type="match status" value="1"/>
</dbReference>
<dbReference type="InterPro" id="IPR011042">
    <property type="entry name" value="6-blade_b-propeller_TolB-like"/>
</dbReference>
<dbReference type="Pfam" id="PF01436">
    <property type="entry name" value="NHL"/>
    <property type="match status" value="2"/>
</dbReference>
<evidence type="ECO:0000256" key="1">
    <source>
        <dbReference type="ARBA" id="ARBA00022737"/>
    </source>
</evidence>
<evidence type="ECO:0000256" key="2">
    <source>
        <dbReference type="PROSITE-ProRule" id="PRU00504"/>
    </source>
</evidence>
<dbReference type="PROSITE" id="PS51125">
    <property type="entry name" value="NHL"/>
    <property type="match status" value="1"/>
</dbReference>
<dbReference type="PANTHER" id="PTHR46388">
    <property type="entry name" value="NHL REPEAT-CONTAINING PROTEIN 2"/>
    <property type="match status" value="1"/>
</dbReference>
<accession>A0A518IQ70</accession>
<dbReference type="Pfam" id="PF25021">
    <property type="entry name" value="TEN_NHL"/>
    <property type="match status" value="1"/>
</dbReference>
<keyword evidence="1" id="KW-0677">Repeat</keyword>
<dbReference type="Gene3D" id="2.120.10.30">
    <property type="entry name" value="TolB, C-terminal domain"/>
    <property type="match status" value="2"/>
</dbReference>
<evidence type="ECO:0000313" key="6">
    <source>
        <dbReference type="Proteomes" id="UP000316770"/>
    </source>
</evidence>
<keyword evidence="3" id="KW-0732">Signal</keyword>
<name>A0A518IQ70_9BACT</name>
<dbReference type="SUPFAM" id="SSF101898">
    <property type="entry name" value="NHL repeat"/>
    <property type="match status" value="1"/>
</dbReference>
<keyword evidence="6" id="KW-1185">Reference proteome</keyword>
<dbReference type="Gene3D" id="2.40.10.500">
    <property type="match status" value="1"/>
</dbReference>
<feature type="chain" id="PRO_5021846717" evidence="3">
    <location>
        <begin position="24"/>
        <end position="364"/>
    </location>
</feature>
<evidence type="ECO:0000259" key="4">
    <source>
        <dbReference type="Pfam" id="PF25021"/>
    </source>
</evidence>
<feature type="signal peptide" evidence="3">
    <location>
        <begin position="1"/>
        <end position="23"/>
    </location>
</feature>
<feature type="repeat" description="NHL" evidence="2">
    <location>
        <begin position="276"/>
        <end position="306"/>
    </location>
</feature>
<dbReference type="InterPro" id="IPR001258">
    <property type="entry name" value="NHL_repeat"/>
</dbReference>
<dbReference type="EMBL" id="CP036318">
    <property type="protein sequence ID" value="QDV55246.1"/>
    <property type="molecule type" value="Genomic_DNA"/>
</dbReference>
<keyword evidence="5" id="KW-0456">Lyase</keyword>
<evidence type="ECO:0000313" key="5">
    <source>
        <dbReference type="EMBL" id="QDV55246.1"/>
    </source>
</evidence>
<proteinExistence type="predicted"/>
<dbReference type="GO" id="GO:0016829">
    <property type="term" value="F:lyase activity"/>
    <property type="evidence" value="ECO:0007669"/>
    <property type="project" value="UniProtKB-KW"/>
</dbReference>
<dbReference type="RefSeq" id="WP_145283032.1">
    <property type="nucleotide sequence ID" value="NZ_CP036318.1"/>
</dbReference>
<evidence type="ECO:0000256" key="3">
    <source>
        <dbReference type="SAM" id="SignalP"/>
    </source>
</evidence>
<dbReference type="AlphaFoldDB" id="A0A518IQ70"/>